<reference evidence="2 3" key="1">
    <citation type="submission" date="2022-10" db="EMBL/GenBank/DDBJ databases">
        <title>Roseococcus glaciei nov., sp. nov., isolated from glacier.</title>
        <authorList>
            <person name="Liu Q."/>
            <person name="Xin Y.-H."/>
        </authorList>
    </citation>
    <scope>NUCLEOTIDE SEQUENCE [LARGE SCALE GENOMIC DNA]</scope>
    <source>
        <strain evidence="2 3">MDT2-1-1</strain>
    </source>
</reference>
<dbReference type="Pfam" id="PF13614">
    <property type="entry name" value="AAA_31"/>
    <property type="match status" value="1"/>
</dbReference>
<evidence type="ECO:0000313" key="2">
    <source>
        <dbReference type="EMBL" id="MCW8088290.1"/>
    </source>
</evidence>
<organism evidence="2 3">
    <name type="scientific">Sabulicella glaciei</name>
    <dbReference type="NCBI Taxonomy" id="2984948"/>
    <lineage>
        <taxon>Bacteria</taxon>
        <taxon>Pseudomonadati</taxon>
        <taxon>Pseudomonadota</taxon>
        <taxon>Alphaproteobacteria</taxon>
        <taxon>Acetobacterales</taxon>
        <taxon>Acetobacteraceae</taxon>
        <taxon>Sabulicella</taxon>
    </lineage>
</organism>
<dbReference type="Gene3D" id="3.40.50.300">
    <property type="entry name" value="P-loop containing nucleotide triphosphate hydrolases"/>
    <property type="match status" value="1"/>
</dbReference>
<protein>
    <submittedName>
        <fullName evidence="2">AAA family ATPase</fullName>
    </submittedName>
</protein>
<comment type="caution">
    <text evidence="2">The sequence shown here is derived from an EMBL/GenBank/DDBJ whole genome shotgun (WGS) entry which is preliminary data.</text>
</comment>
<keyword evidence="3" id="KW-1185">Reference proteome</keyword>
<sequence>MKTSWHPVLFDAMAKLRKRQALIIAKRNEDRRPVKHLRAFSTKEAATFLGITESYLRVKIAEGDGFPQGEKSGSTRWFTLQEINRAREHLAAKSHDRYRVGKGEFDRPFVITGANYKGGVGKSTITVHLAQYLALRGYRVLLVDLDAQGSTTSLFGLDPTWQVGFGENGELLPGGATINAWIDRREGEDRQAAEQAIVETYWPNIDLVCANARLQHVESLLAARKNSDRSTFGADRPYDMELKGFVEHVGKPYDVVIFDTRPDISLLTLNAFTASNGLLLPILPSSVDLRSMADFLGYLGKIEQHNQQFLGSDWEGWQFIKIFCNRYVNTSRPQADMLESIEKDVHKDLRLADHMVETSALATAGNIRWTLYEHAPAKSEDRSHKRALAAMDAIGLSIENEILAYWGRAKKDRSAASQLMPA</sequence>
<dbReference type="PANTHER" id="PTHR13696:SF99">
    <property type="entry name" value="COBYRINIC ACID AC-DIAMIDE SYNTHASE"/>
    <property type="match status" value="1"/>
</dbReference>
<name>A0ABT3P1I6_9PROT</name>
<feature type="domain" description="AAA" evidence="1">
    <location>
        <begin position="110"/>
        <end position="308"/>
    </location>
</feature>
<dbReference type="PANTHER" id="PTHR13696">
    <property type="entry name" value="P-LOOP CONTAINING NUCLEOSIDE TRIPHOSPHATE HYDROLASE"/>
    <property type="match status" value="1"/>
</dbReference>
<dbReference type="CDD" id="cd02042">
    <property type="entry name" value="ParAB_family"/>
    <property type="match status" value="1"/>
</dbReference>
<gene>
    <name evidence="2" type="ORF">OF850_22130</name>
</gene>
<dbReference type="InterPro" id="IPR050678">
    <property type="entry name" value="DNA_Partitioning_ATPase"/>
</dbReference>
<accession>A0ABT3P1I6</accession>
<dbReference type="Proteomes" id="UP001526430">
    <property type="component" value="Unassembled WGS sequence"/>
</dbReference>
<dbReference type="EMBL" id="JAPFQI010000031">
    <property type="protein sequence ID" value="MCW8088290.1"/>
    <property type="molecule type" value="Genomic_DNA"/>
</dbReference>
<dbReference type="InterPro" id="IPR027417">
    <property type="entry name" value="P-loop_NTPase"/>
</dbReference>
<evidence type="ECO:0000313" key="3">
    <source>
        <dbReference type="Proteomes" id="UP001526430"/>
    </source>
</evidence>
<dbReference type="InterPro" id="IPR025669">
    <property type="entry name" value="AAA_dom"/>
</dbReference>
<proteinExistence type="predicted"/>
<dbReference type="RefSeq" id="WP_301592487.1">
    <property type="nucleotide sequence ID" value="NZ_JAPFQI010000031.1"/>
</dbReference>
<evidence type="ECO:0000259" key="1">
    <source>
        <dbReference type="Pfam" id="PF13614"/>
    </source>
</evidence>
<dbReference type="SUPFAM" id="SSF52540">
    <property type="entry name" value="P-loop containing nucleoside triphosphate hydrolases"/>
    <property type="match status" value="1"/>
</dbReference>